<dbReference type="InterPro" id="IPR006597">
    <property type="entry name" value="Sel1-like"/>
</dbReference>
<dbReference type="InterPro" id="IPR045653">
    <property type="entry name" value="DUF6396"/>
</dbReference>
<accession>A0A9Q8Q2V4</accession>
<dbReference type="Pfam" id="PF19933">
    <property type="entry name" value="DUF6396"/>
    <property type="match status" value="1"/>
</dbReference>
<dbReference type="Gene3D" id="1.25.40.10">
    <property type="entry name" value="Tetratricopeptide repeat domain"/>
    <property type="match status" value="1"/>
</dbReference>
<dbReference type="PROSITE" id="PS51257">
    <property type="entry name" value="PROKAR_LIPOPROTEIN"/>
    <property type="match status" value="1"/>
</dbReference>
<dbReference type="AlphaFoldDB" id="A0A9Q8Q2V4"/>
<evidence type="ECO:0000313" key="3">
    <source>
        <dbReference type="Proteomes" id="UP000829116"/>
    </source>
</evidence>
<dbReference type="SMART" id="SM00671">
    <property type="entry name" value="SEL1"/>
    <property type="match status" value="2"/>
</dbReference>
<dbReference type="InterPro" id="IPR011990">
    <property type="entry name" value="TPR-like_helical_dom_sf"/>
</dbReference>
<dbReference type="PANTHER" id="PTHR11102">
    <property type="entry name" value="SEL-1-LIKE PROTEIN"/>
    <property type="match status" value="1"/>
</dbReference>
<dbReference type="PANTHER" id="PTHR11102:SF160">
    <property type="entry name" value="ERAD-ASSOCIATED E3 UBIQUITIN-PROTEIN LIGASE COMPONENT HRD3"/>
    <property type="match status" value="1"/>
</dbReference>
<name>A0A9Q8Q2V4_9GAMM</name>
<proteinExistence type="predicted"/>
<feature type="domain" description="DUF6396" evidence="1">
    <location>
        <begin position="241"/>
        <end position="317"/>
    </location>
</feature>
<dbReference type="EMBL" id="CP093245">
    <property type="protein sequence ID" value="UNH32093.1"/>
    <property type="molecule type" value="Genomic_DNA"/>
</dbReference>
<dbReference type="RefSeq" id="WP_156171025.1">
    <property type="nucleotide sequence ID" value="NZ_CAWQWN010000001.1"/>
</dbReference>
<evidence type="ECO:0000313" key="2">
    <source>
        <dbReference type="EMBL" id="UNH32093.1"/>
    </source>
</evidence>
<protein>
    <submittedName>
        <fullName evidence="2">Sel1 repeat family protein</fullName>
    </submittedName>
</protein>
<reference evidence="2" key="1">
    <citation type="submission" date="2022-03" db="EMBL/GenBank/DDBJ databases">
        <title>ESBL-producing Moellerella wisconsensis and Escherichia marmotae isolated from wild game meat.</title>
        <authorList>
            <person name="Biggel M."/>
        </authorList>
    </citation>
    <scope>NUCLEOTIDE SEQUENCE</scope>
    <source>
        <strain evidence="2">W51</strain>
    </source>
</reference>
<dbReference type="SUPFAM" id="SSF81901">
    <property type="entry name" value="HCP-like"/>
    <property type="match status" value="1"/>
</dbReference>
<evidence type="ECO:0000259" key="1">
    <source>
        <dbReference type="Pfam" id="PF19933"/>
    </source>
</evidence>
<organism evidence="2 3">
    <name type="scientific">Moellerella wisconsensis</name>
    <dbReference type="NCBI Taxonomy" id="158849"/>
    <lineage>
        <taxon>Bacteria</taxon>
        <taxon>Pseudomonadati</taxon>
        <taxon>Pseudomonadota</taxon>
        <taxon>Gammaproteobacteria</taxon>
        <taxon>Enterobacterales</taxon>
        <taxon>Morganellaceae</taxon>
        <taxon>Moellerella</taxon>
    </lineage>
</organism>
<dbReference type="Proteomes" id="UP000829116">
    <property type="component" value="Chromosome"/>
</dbReference>
<sequence>MVSIRLGRLLNLPRILAICVTVFFLFGCGAKPKMNDNLKNFQFICTQEKDRFPPLDSEADMRFKEARHLEKQKGKKDYVKIGSLYRQASMKNHYKAMGNLQALLAQGKVTPSQGQFRQQEVIDIVERLIKMDIPFGYFIMGTYLQQGYGVEQDSEAAFKYMLKAAVMGNPDGQYVIGQRFMDATNPQSYRLDLGRSMLACSAEQGYAKSAYTLGIDYDIDKNYSTALYYYQKAAEYGYQKSTYKLSKVFNTDAPKNELDYLGQQIDPERVKRYQKIHDELDKNPYAKFPDINKIVPLPPAELPEWDGTFEYKKQAEGQ</sequence>
<dbReference type="InterPro" id="IPR050767">
    <property type="entry name" value="Sel1_AlgK"/>
</dbReference>
<dbReference type="Pfam" id="PF08238">
    <property type="entry name" value="Sel1"/>
    <property type="match status" value="2"/>
</dbReference>
<gene>
    <name evidence="2" type="ORF">MNY72_07380</name>
</gene>